<reference evidence="5" key="2">
    <citation type="submission" date="2025-08" db="UniProtKB">
        <authorList>
            <consortium name="Ensembl"/>
        </authorList>
    </citation>
    <scope>IDENTIFICATION</scope>
</reference>
<evidence type="ECO:0000256" key="2">
    <source>
        <dbReference type="ARBA" id="ARBA00022525"/>
    </source>
</evidence>
<dbReference type="PROSITE" id="PS00282">
    <property type="entry name" value="KAZAL_1"/>
    <property type="match status" value="1"/>
</dbReference>
<evidence type="ECO:0000259" key="4">
    <source>
        <dbReference type="PROSITE" id="PS51465"/>
    </source>
</evidence>
<reference evidence="5 6" key="1">
    <citation type="submission" date="2016-04" db="EMBL/GenBank/DDBJ databases">
        <title>Polished mammalian reference genomes with single-molecule sequencing and chromosome conformation capture applied to the Capra hircus genome.</title>
        <authorList>
            <person name="Bickhart D.M."/>
            <person name="Koren S."/>
            <person name="Rosen B."/>
            <person name="Hastie A."/>
            <person name="Liachko I."/>
            <person name="Sullivan S.T."/>
            <person name="Burton J."/>
            <person name="Sayre B.L."/>
            <person name="Huson H.J."/>
            <person name="Lee J."/>
            <person name="Lam E."/>
            <person name="Kelley C.M."/>
            <person name="Hutchison J.L."/>
            <person name="Zhou Y."/>
            <person name="Sun J."/>
            <person name="Crisa A."/>
            <person name="Schwartz J.C."/>
            <person name="Hammond J.A."/>
            <person name="Schroeder S.G."/>
            <person name="Liu G.E."/>
            <person name="Dunham M."/>
            <person name="Shendure J."/>
            <person name="Sonstegard T.S."/>
            <person name="Phillippy A.M."/>
            <person name="Van Tassell C.P."/>
            <person name="Smith T.P."/>
        </authorList>
    </citation>
    <scope>NUCLEOTIDE SEQUENCE [LARGE SCALE GENOMIC DNA]</scope>
</reference>
<evidence type="ECO:0000313" key="6">
    <source>
        <dbReference type="Proteomes" id="UP000291000"/>
    </source>
</evidence>
<reference evidence="5" key="3">
    <citation type="submission" date="2025-09" db="UniProtKB">
        <authorList>
            <consortium name="Ensembl"/>
        </authorList>
    </citation>
    <scope>IDENTIFICATION</scope>
</reference>
<dbReference type="Proteomes" id="UP000291000">
    <property type="component" value="Chromosome 7"/>
</dbReference>
<accession>A0A452ELQ5</accession>
<dbReference type="Ensembl" id="ENSCHIT00000020814.1">
    <property type="protein sequence ID" value="ENSCHIP00000013023.1"/>
    <property type="gene ID" value="ENSCHIG00000014591.1"/>
</dbReference>
<dbReference type="EMBL" id="LWLT01000008">
    <property type="status" value="NOT_ANNOTATED_CDS"/>
    <property type="molecule type" value="Genomic_DNA"/>
</dbReference>
<evidence type="ECO:0000256" key="3">
    <source>
        <dbReference type="ARBA" id="ARBA00023157"/>
    </source>
</evidence>
<dbReference type="InterPro" id="IPR002350">
    <property type="entry name" value="Kazal_dom"/>
</dbReference>
<evidence type="ECO:0000256" key="1">
    <source>
        <dbReference type="ARBA" id="ARBA00004613"/>
    </source>
</evidence>
<dbReference type="PROSITE" id="PS51465">
    <property type="entry name" value="KAZAL_2"/>
    <property type="match status" value="1"/>
</dbReference>
<dbReference type="Pfam" id="PF00050">
    <property type="entry name" value="Kazal_1"/>
    <property type="match status" value="1"/>
</dbReference>
<comment type="subcellular location">
    <subcellularLocation>
        <location evidence="1">Secreted</location>
    </subcellularLocation>
</comment>
<feature type="domain" description="Kazal-like" evidence="4">
    <location>
        <begin position="1"/>
        <end position="61"/>
    </location>
</feature>
<dbReference type="GO" id="GO:0005576">
    <property type="term" value="C:extracellular region"/>
    <property type="evidence" value="ECO:0007669"/>
    <property type="project" value="UniProtKB-SubCell"/>
</dbReference>
<keyword evidence="3" id="KW-1015">Disulfide bond</keyword>
<dbReference type="PANTHER" id="PTHR47499:SF3">
    <property type="entry name" value="SERINE PROTEASE INHIBITOR KAZAL-TYPE 14"/>
    <property type="match status" value="1"/>
</dbReference>
<dbReference type="InterPro" id="IPR050159">
    <property type="entry name" value="Kazal-type_SerProtInhib"/>
</dbReference>
<keyword evidence="2" id="KW-0964">Secreted</keyword>
<sequence length="61" mass="6894">EVKCPYKKVDFSWFQGTVNPCPGLYQPICGNNLITYDNPCILCVESMKSQGKIRFLCDGQC</sequence>
<evidence type="ECO:0000313" key="5">
    <source>
        <dbReference type="Ensembl" id="ENSCHIP00000013023.1"/>
    </source>
</evidence>
<protein>
    <recommendedName>
        <fullName evidence="4">Kazal-like domain-containing protein</fullName>
    </recommendedName>
</protein>
<dbReference type="OMA" id="GRIKFYH"/>
<dbReference type="SUPFAM" id="SSF100895">
    <property type="entry name" value="Kazal-type serine protease inhibitors"/>
    <property type="match status" value="1"/>
</dbReference>
<dbReference type="Gene3D" id="3.30.60.30">
    <property type="match status" value="1"/>
</dbReference>
<dbReference type="GeneTree" id="ENSGT00940000162856"/>
<proteinExistence type="predicted"/>
<keyword evidence="6" id="KW-1185">Reference proteome</keyword>
<organism evidence="5 6">
    <name type="scientific">Capra hircus</name>
    <name type="common">Goat</name>
    <dbReference type="NCBI Taxonomy" id="9925"/>
    <lineage>
        <taxon>Eukaryota</taxon>
        <taxon>Metazoa</taxon>
        <taxon>Chordata</taxon>
        <taxon>Craniata</taxon>
        <taxon>Vertebrata</taxon>
        <taxon>Euteleostomi</taxon>
        <taxon>Mammalia</taxon>
        <taxon>Eutheria</taxon>
        <taxon>Laurasiatheria</taxon>
        <taxon>Artiodactyla</taxon>
        <taxon>Ruminantia</taxon>
        <taxon>Pecora</taxon>
        <taxon>Bovidae</taxon>
        <taxon>Caprinae</taxon>
        <taxon>Capra</taxon>
    </lineage>
</organism>
<dbReference type="InterPro" id="IPR036058">
    <property type="entry name" value="Kazal_dom_sf"/>
</dbReference>
<dbReference type="PANTHER" id="PTHR47499">
    <property type="entry name" value="SERINE PROTEASE INHIBITOR KAZAL-TYPE 7 SPINK7"/>
    <property type="match status" value="1"/>
</dbReference>
<dbReference type="SMART" id="SM00280">
    <property type="entry name" value="KAZAL"/>
    <property type="match status" value="1"/>
</dbReference>
<name>A0A452ELQ5_CAPHI</name>
<dbReference type="AlphaFoldDB" id="A0A452ELQ5"/>